<reference evidence="2 3" key="1">
    <citation type="submission" date="2013-01" db="EMBL/GenBank/DDBJ databases">
        <authorList>
            <person name="Harkins D.M."/>
            <person name="Durkin A.S."/>
            <person name="Brinkac L.M."/>
            <person name="Haft D.H."/>
            <person name="Selengut J.D."/>
            <person name="Sanka R."/>
            <person name="DePew J."/>
            <person name="Purushe J."/>
            <person name="Hartskeerl R.A."/>
            <person name="Ahmed A."/>
            <person name="van der Linden H."/>
            <person name="Goris M.G.A."/>
            <person name="Vinetz J.M."/>
            <person name="Sutton G.G."/>
            <person name="Nierman W.C."/>
            <person name="Fouts D.E."/>
        </authorList>
    </citation>
    <scope>NUCLEOTIDE SEQUENCE [LARGE SCALE GENOMIC DNA]</scope>
    <source>
        <strain evidence="2 3">TE 1992</strain>
    </source>
</reference>
<dbReference type="AlphaFoldDB" id="M3EZH0"/>
<dbReference type="SUPFAM" id="SSF69705">
    <property type="entry name" value="Transcription factor NusA, N-terminal domain"/>
    <property type="match status" value="1"/>
</dbReference>
<gene>
    <name evidence="2" type="ORF">LEP1GSC067_4129</name>
</gene>
<accession>M3EZH0</accession>
<name>M3EZH0_LEPIR</name>
<dbReference type="InterPro" id="IPR013735">
    <property type="entry name" value="TF_NusA_N"/>
</dbReference>
<evidence type="ECO:0000313" key="3">
    <source>
        <dbReference type="Proteomes" id="UP000011754"/>
    </source>
</evidence>
<dbReference type="Gene3D" id="3.30.1480.10">
    <property type="entry name" value="NusA, N-terminal domain"/>
    <property type="match status" value="1"/>
</dbReference>
<organism evidence="2 3">
    <name type="scientific">Leptospira interrogans serovar Lora str. TE 1992</name>
    <dbReference type="NCBI Taxonomy" id="1193028"/>
    <lineage>
        <taxon>Bacteria</taxon>
        <taxon>Pseudomonadati</taxon>
        <taxon>Spirochaetota</taxon>
        <taxon>Spirochaetia</taxon>
        <taxon>Leptospirales</taxon>
        <taxon>Leptospiraceae</taxon>
        <taxon>Leptospira</taxon>
    </lineage>
</organism>
<protein>
    <submittedName>
        <fullName evidence="2">NusA N-terminal domain protein</fullName>
    </submittedName>
</protein>
<sequence>MAVKKIQSEGNLLEAIQQFCADKSLDREAVMGVIRDSLITAYKKNPDWRNLQNWKNLLQLP</sequence>
<dbReference type="GO" id="GO:0031554">
    <property type="term" value="P:regulation of termination of DNA-templated transcription"/>
    <property type="evidence" value="ECO:0007669"/>
    <property type="project" value="InterPro"/>
</dbReference>
<proteinExistence type="predicted"/>
<comment type="caution">
    <text evidence="2">The sequence shown here is derived from an EMBL/GenBank/DDBJ whole genome shotgun (WGS) entry which is preliminary data.</text>
</comment>
<dbReference type="InterPro" id="IPR036555">
    <property type="entry name" value="NusA_N_sf"/>
</dbReference>
<evidence type="ECO:0000313" key="2">
    <source>
        <dbReference type="EMBL" id="EMF43231.1"/>
    </source>
</evidence>
<dbReference type="Proteomes" id="UP000011754">
    <property type="component" value="Unassembled WGS sequence"/>
</dbReference>
<dbReference type="Pfam" id="PF08529">
    <property type="entry name" value="NusA_N"/>
    <property type="match status" value="1"/>
</dbReference>
<feature type="domain" description="Transcription factor NusA N-terminal" evidence="1">
    <location>
        <begin position="11"/>
        <end position="47"/>
    </location>
</feature>
<dbReference type="GO" id="GO:0003700">
    <property type="term" value="F:DNA-binding transcription factor activity"/>
    <property type="evidence" value="ECO:0007669"/>
    <property type="project" value="InterPro"/>
</dbReference>
<dbReference type="EMBL" id="AKWW02000030">
    <property type="protein sequence ID" value="EMF43231.1"/>
    <property type="molecule type" value="Genomic_DNA"/>
</dbReference>
<evidence type="ECO:0000259" key="1">
    <source>
        <dbReference type="Pfam" id="PF08529"/>
    </source>
</evidence>